<comment type="pathway">
    <text evidence="1 7">Carbohydrate degradation; pentose phosphate pathway; D-ribulose 5-phosphate from D-glucose 6-phosphate (oxidative stage): step 1/3.</text>
</comment>
<protein>
    <recommendedName>
        <fullName evidence="7">Glucose-6-phosphate 1-dehydrogenase</fullName>
        <shortName evidence="7">G6PD</shortName>
        <ecNumber evidence="7">1.1.1.49</ecNumber>
    </recommendedName>
</protein>
<dbReference type="InterPro" id="IPR036291">
    <property type="entry name" value="NAD(P)-bd_dom_sf"/>
</dbReference>
<feature type="binding site" evidence="7">
    <location>
        <position position="231"/>
    </location>
    <ligand>
        <name>substrate</name>
    </ligand>
</feature>
<evidence type="ECO:0000259" key="9">
    <source>
        <dbReference type="Pfam" id="PF02781"/>
    </source>
</evidence>
<dbReference type="Pfam" id="PF02781">
    <property type="entry name" value="G6PD_C"/>
    <property type="match status" value="1"/>
</dbReference>
<name>A0AAE9XN62_9PROT</name>
<dbReference type="GO" id="GO:0050661">
    <property type="term" value="F:NADP binding"/>
    <property type="evidence" value="ECO:0007669"/>
    <property type="project" value="UniProtKB-UniRule"/>
</dbReference>
<dbReference type="PRINTS" id="PR00079">
    <property type="entry name" value="G6PDHDRGNASE"/>
</dbReference>
<dbReference type="NCBIfam" id="TIGR00871">
    <property type="entry name" value="zwf"/>
    <property type="match status" value="1"/>
</dbReference>
<dbReference type="HAMAP" id="MF_00966">
    <property type="entry name" value="G6PD"/>
    <property type="match status" value="1"/>
</dbReference>
<feature type="binding site" evidence="7">
    <location>
        <position position="336"/>
    </location>
    <ligand>
        <name>substrate</name>
    </ligand>
</feature>
<comment type="catalytic activity">
    <reaction evidence="7">
        <text>D-glucose 6-phosphate + NADP(+) = 6-phospho-D-glucono-1,5-lactone + NADPH + H(+)</text>
        <dbReference type="Rhea" id="RHEA:15841"/>
        <dbReference type="ChEBI" id="CHEBI:15378"/>
        <dbReference type="ChEBI" id="CHEBI:57783"/>
        <dbReference type="ChEBI" id="CHEBI:57955"/>
        <dbReference type="ChEBI" id="CHEBI:58349"/>
        <dbReference type="ChEBI" id="CHEBI:61548"/>
        <dbReference type="EC" id="1.1.1.49"/>
    </reaction>
</comment>
<accession>A0AAE9XN62</accession>
<evidence type="ECO:0000256" key="5">
    <source>
        <dbReference type="ARBA" id="ARBA00023002"/>
    </source>
</evidence>
<evidence type="ECO:0000256" key="7">
    <source>
        <dbReference type="HAMAP-Rule" id="MF_00966"/>
    </source>
</evidence>
<keyword evidence="4 7" id="KW-0521">NADP</keyword>
<dbReference type="Gene3D" id="3.40.50.720">
    <property type="entry name" value="NAD(P)-binding Rossmann-like Domain"/>
    <property type="match status" value="1"/>
</dbReference>
<dbReference type="PROSITE" id="PS00069">
    <property type="entry name" value="G6P_DEHYDROGENASE"/>
    <property type="match status" value="1"/>
</dbReference>
<evidence type="ECO:0000313" key="11">
    <source>
        <dbReference type="Proteomes" id="UP001217500"/>
    </source>
</evidence>
<evidence type="ECO:0000256" key="3">
    <source>
        <dbReference type="ARBA" id="ARBA00022526"/>
    </source>
</evidence>
<dbReference type="AlphaFoldDB" id="A0AAE9XN62"/>
<dbReference type="SUPFAM" id="SSF55347">
    <property type="entry name" value="Glyceraldehyde-3-phosphate dehydrogenase-like, C-terminal domain"/>
    <property type="match status" value="1"/>
</dbReference>
<evidence type="ECO:0000256" key="1">
    <source>
        <dbReference type="ARBA" id="ARBA00004937"/>
    </source>
</evidence>
<dbReference type="EC" id="1.1.1.49" evidence="7"/>
<sequence>MVKTFDLVIFGGTGDLSRKKLLPALIAGVVAGRVSPDSRIYLTSRSAADETVAGWLTKVFAETAPACHVSDDNFATFASMVRFVQLNLGEGGDDWKALAADINKQDDRPLVHFLAVPPSLFTSVCDQLGANGLNGERARVVLEKPLGHDYDSAEAINADVARHFAEGQTFRIDHYLGKEAVQNLLALRFSNILFERLWSNRTIDHIQITAAENIGVEGRAGFYEGTGAIRDMVQNHLLQLLCLVAMEPPARLDADSIRDEKLKVLKSLEPLEGDAIDRNVVRAQYGEGAVNGKAVPGYAADLGLKDKSQTETFIALRTHIQNWRWAGVPFYLRTGKRLPARFAEIVIQFKDVPHSPNAAWGASINPNRFIIRLQPEDHLALRVMMKNHDSSSDELKEVELRLDDVGAKGPMRMGPYLRLILDAARGDQSLFVHRAEVAHAWRWVDRIIAHWQAKPATLKTYSAGTWGPYEAHDLMSRDGRTWYHDGSAE</sequence>
<dbReference type="Gene3D" id="3.30.360.10">
    <property type="entry name" value="Dihydrodipicolinate Reductase, domain 2"/>
    <property type="match status" value="1"/>
</dbReference>
<proteinExistence type="inferred from homology"/>
<evidence type="ECO:0000259" key="8">
    <source>
        <dbReference type="Pfam" id="PF00479"/>
    </source>
</evidence>
<feature type="active site" description="Proton acceptor" evidence="7">
    <location>
        <position position="236"/>
    </location>
</feature>
<evidence type="ECO:0000256" key="4">
    <source>
        <dbReference type="ARBA" id="ARBA00022857"/>
    </source>
</evidence>
<comment type="similarity">
    <text evidence="2 7">Belongs to the glucose-6-phosphate dehydrogenase family.</text>
</comment>
<reference evidence="10" key="1">
    <citation type="submission" date="2023-01" db="EMBL/GenBank/DDBJ databases">
        <title>The genome sequence of Kordiimonadaceae bacterium 6D33.</title>
        <authorList>
            <person name="Liu Y."/>
        </authorList>
    </citation>
    <scope>NUCLEOTIDE SEQUENCE</scope>
    <source>
        <strain evidence="10">6D33</strain>
    </source>
</reference>
<feature type="binding site" evidence="7">
    <location>
        <position position="212"/>
    </location>
    <ligand>
        <name>substrate</name>
    </ligand>
</feature>
<feature type="domain" description="Glucose-6-phosphate dehydrogenase NAD-binding" evidence="8">
    <location>
        <begin position="8"/>
        <end position="183"/>
    </location>
</feature>
<dbReference type="GO" id="GO:0004345">
    <property type="term" value="F:glucose-6-phosphate dehydrogenase activity"/>
    <property type="evidence" value="ECO:0007669"/>
    <property type="project" value="UniProtKB-UniRule"/>
</dbReference>
<dbReference type="PANTHER" id="PTHR23429:SF0">
    <property type="entry name" value="GLUCOSE-6-PHOSPHATE 1-DEHYDROGENASE"/>
    <property type="match status" value="1"/>
</dbReference>
<dbReference type="Proteomes" id="UP001217500">
    <property type="component" value="Chromosome"/>
</dbReference>
<dbReference type="PANTHER" id="PTHR23429">
    <property type="entry name" value="GLUCOSE-6-PHOSPHATE 1-DEHYDROGENASE G6PD"/>
    <property type="match status" value="1"/>
</dbReference>
<organism evidence="10 11">
    <name type="scientific">Gimibacter soli</name>
    <dbReference type="NCBI Taxonomy" id="3024400"/>
    <lineage>
        <taxon>Bacteria</taxon>
        <taxon>Pseudomonadati</taxon>
        <taxon>Pseudomonadota</taxon>
        <taxon>Alphaproteobacteria</taxon>
        <taxon>Kordiimonadales</taxon>
        <taxon>Temperatibacteraceae</taxon>
        <taxon>Gimibacter</taxon>
    </lineage>
</organism>
<keyword evidence="5 7" id="KW-0560">Oxidoreductase</keyword>
<dbReference type="GO" id="GO:0005829">
    <property type="term" value="C:cytosol"/>
    <property type="evidence" value="ECO:0007669"/>
    <property type="project" value="TreeGrafter"/>
</dbReference>
<dbReference type="SUPFAM" id="SSF51735">
    <property type="entry name" value="NAD(P)-binding Rossmann-fold domains"/>
    <property type="match status" value="1"/>
</dbReference>
<keyword evidence="3 7" id="KW-0313">Glucose metabolism</keyword>
<feature type="binding site" evidence="7">
    <location>
        <begin position="11"/>
        <end position="18"/>
    </location>
    <ligand>
        <name>NADP(+)</name>
        <dbReference type="ChEBI" id="CHEBI:58349"/>
    </ligand>
</feature>
<dbReference type="GO" id="GO:0006006">
    <property type="term" value="P:glucose metabolic process"/>
    <property type="evidence" value="ECO:0007669"/>
    <property type="project" value="UniProtKB-KW"/>
</dbReference>
<dbReference type="EMBL" id="CP116805">
    <property type="protein sequence ID" value="WCL54072.1"/>
    <property type="molecule type" value="Genomic_DNA"/>
</dbReference>
<evidence type="ECO:0000313" key="10">
    <source>
        <dbReference type="EMBL" id="WCL54072.1"/>
    </source>
</evidence>
<dbReference type="GO" id="GO:0009051">
    <property type="term" value="P:pentose-phosphate shunt, oxidative branch"/>
    <property type="evidence" value="ECO:0007669"/>
    <property type="project" value="TreeGrafter"/>
</dbReference>
<dbReference type="RefSeq" id="WP_289503791.1">
    <property type="nucleotide sequence ID" value="NZ_CP116805.1"/>
</dbReference>
<feature type="binding site" evidence="7">
    <location>
        <position position="178"/>
    </location>
    <ligand>
        <name>substrate</name>
    </ligand>
</feature>
<keyword evidence="6 7" id="KW-0119">Carbohydrate metabolism</keyword>
<feature type="domain" description="Glucose-6-phosphate dehydrogenase C-terminal" evidence="9">
    <location>
        <begin position="185"/>
        <end position="482"/>
    </location>
</feature>
<dbReference type="PIRSF" id="PIRSF000110">
    <property type="entry name" value="G6PD"/>
    <property type="match status" value="1"/>
</dbReference>
<comment type="caution">
    <text evidence="7">Lacks conserved residue(s) required for the propagation of feature annotation.</text>
</comment>
<feature type="binding site" evidence="7">
    <location>
        <position position="144"/>
    </location>
    <ligand>
        <name>NADP(+)</name>
        <dbReference type="ChEBI" id="CHEBI:58349"/>
    </ligand>
</feature>
<dbReference type="InterPro" id="IPR022674">
    <property type="entry name" value="G6P_DH_NAD-bd"/>
</dbReference>
<dbReference type="InterPro" id="IPR022675">
    <property type="entry name" value="G6P_DH_C"/>
</dbReference>
<gene>
    <name evidence="7 10" type="primary">zwf</name>
    <name evidence="10" type="ORF">PH603_16155</name>
</gene>
<feature type="binding site" evidence="7">
    <location>
        <position position="174"/>
    </location>
    <ligand>
        <name>substrate</name>
    </ligand>
</feature>
<dbReference type="Pfam" id="PF00479">
    <property type="entry name" value="G6PD_N"/>
    <property type="match status" value="1"/>
</dbReference>
<comment type="function">
    <text evidence="7">Catalyzes the oxidation of glucose 6-phosphate to 6-phosphogluconolactone.</text>
</comment>
<feature type="binding site" evidence="7">
    <location>
        <position position="45"/>
    </location>
    <ligand>
        <name>NADP(+)</name>
        <dbReference type="ChEBI" id="CHEBI:58349"/>
    </ligand>
</feature>
<evidence type="ECO:0000256" key="2">
    <source>
        <dbReference type="ARBA" id="ARBA00009975"/>
    </source>
</evidence>
<keyword evidence="11" id="KW-1185">Reference proteome</keyword>
<dbReference type="KEGG" id="gso:PH603_16155"/>
<dbReference type="InterPro" id="IPR001282">
    <property type="entry name" value="G6P_DH"/>
</dbReference>
<evidence type="ECO:0000256" key="6">
    <source>
        <dbReference type="ARBA" id="ARBA00023277"/>
    </source>
</evidence>
<dbReference type="InterPro" id="IPR019796">
    <property type="entry name" value="G6P_DH_AS"/>
</dbReference>